<dbReference type="AlphaFoldDB" id="A0A9D4EJ89"/>
<dbReference type="SUPFAM" id="SSF81340">
    <property type="entry name" value="Clc chloride channel"/>
    <property type="match status" value="1"/>
</dbReference>
<reference evidence="1" key="2">
    <citation type="submission" date="2020-11" db="EMBL/GenBank/DDBJ databases">
        <authorList>
            <person name="McCartney M.A."/>
            <person name="Auch B."/>
            <person name="Kono T."/>
            <person name="Mallez S."/>
            <person name="Becker A."/>
            <person name="Gohl D.M."/>
            <person name="Silverstein K.A.T."/>
            <person name="Koren S."/>
            <person name="Bechman K.B."/>
            <person name="Herman A."/>
            <person name="Abrahante J.E."/>
            <person name="Garbe J."/>
        </authorList>
    </citation>
    <scope>NUCLEOTIDE SEQUENCE</scope>
    <source>
        <strain evidence="1">Duluth1</strain>
        <tissue evidence="1">Whole animal</tissue>
    </source>
</reference>
<reference evidence="1" key="1">
    <citation type="journal article" date="2019" name="bioRxiv">
        <title>The Genome of the Zebra Mussel, Dreissena polymorpha: A Resource for Invasive Species Research.</title>
        <authorList>
            <person name="McCartney M.A."/>
            <person name="Auch B."/>
            <person name="Kono T."/>
            <person name="Mallez S."/>
            <person name="Zhang Y."/>
            <person name="Obille A."/>
            <person name="Becker A."/>
            <person name="Abrahante J.E."/>
            <person name="Garbe J."/>
            <person name="Badalamenti J.P."/>
            <person name="Herman A."/>
            <person name="Mangelson H."/>
            <person name="Liachko I."/>
            <person name="Sullivan S."/>
            <person name="Sone E.D."/>
            <person name="Koren S."/>
            <person name="Silverstein K.A.T."/>
            <person name="Beckman K.B."/>
            <person name="Gohl D.M."/>
        </authorList>
    </citation>
    <scope>NUCLEOTIDE SEQUENCE</scope>
    <source>
        <strain evidence="1">Duluth1</strain>
        <tissue evidence="1">Whole animal</tissue>
    </source>
</reference>
<dbReference type="InterPro" id="IPR014743">
    <property type="entry name" value="Cl-channel_core"/>
</dbReference>
<sequence length="140" mass="15304">MIRALRNPGEMHLRSVLPDLPVQSYTAYTGFSFGCDFLFNKSTKRKVSPLISLCGLHLLIWDKLYTYALSYMIVFNPVFQPVAAGSGIPEIKCYLNGIKIPRGGAAQVPRIQGCGGCCSVFAGGTVVLNIEYTPCHDLTI</sequence>
<keyword evidence="2" id="KW-1185">Reference proteome</keyword>
<comment type="caution">
    <text evidence="1">The sequence shown here is derived from an EMBL/GenBank/DDBJ whole genome shotgun (WGS) entry which is preliminary data.</text>
</comment>
<dbReference type="EMBL" id="JAIWYP010000008">
    <property type="protein sequence ID" value="KAH3781347.1"/>
    <property type="molecule type" value="Genomic_DNA"/>
</dbReference>
<proteinExistence type="predicted"/>
<evidence type="ECO:0000313" key="1">
    <source>
        <dbReference type="EMBL" id="KAH3781347.1"/>
    </source>
</evidence>
<dbReference type="Gene3D" id="1.10.3080.10">
    <property type="entry name" value="Clc chloride channel"/>
    <property type="match status" value="1"/>
</dbReference>
<name>A0A9D4EJ89_DREPO</name>
<gene>
    <name evidence="1" type="ORF">DPMN_159174</name>
</gene>
<organism evidence="1 2">
    <name type="scientific">Dreissena polymorpha</name>
    <name type="common">Zebra mussel</name>
    <name type="synonym">Mytilus polymorpha</name>
    <dbReference type="NCBI Taxonomy" id="45954"/>
    <lineage>
        <taxon>Eukaryota</taxon>
        <taxon>Metazoa</taxon>
        <taxon>Spiralia</taxon>
        <taxon>Lophotrochozoa</taxon>
        <taxon>Mollusca</taxon>
        <taxon>Bivalvia</taxon>
        <taxon>Autobranchia</taxon>
        <taxon>Heteroconchia</taxon>
        <taxon>Euheterodonta</taxon>
        <taxon>Imparidentia</taxon>
        <taxon>Neoheterodontei</taxon>
        <taxon>Myida</taxon>
        <taxon>Dreissenoidea</taxon>
        <taxon>Dreissenidae</taxon>
        <taxon>Dreissena</taxon>
    </lineage>
</organism>
<protein>
    <submittedName>
        <fullName evidence="1">Uncharacterized protein</fullName>
    </submittedName>
</protein>
<dbReference type="PROSITE" id="PS51257">
    <property type="entry name" value="PROKAR_LIPOPROTEIN"/>
    <property type="match status" value="1"/>
</dbReference>
<dbReference type="Proteomes" id="UP000828390">
    <property type="component" value="Unassembled WGS sequence"/>
</dbReference>
<evidence type="ECO:0000313" key="2">
    <source>
        <dbReference type="Proteomes" id="UP000828390"/>
    </source>
</evidence>
<accession>A0A9D4EJ89</accession>